<sequence length="374" mass="40376">MLPSLQGDSGGPLTCEETPGVFYLAGVVSWGAGCAQPRKPGVYARITKLKGWILDTISIRPSTTLTSTAKTVAATTSSLPGTTQMTGQTTPDPSTNTGTISTPLTSPAKMTQFPAVPCTPTTFKCSSKVCIGKLNPECDDIVDCSNGRDEWNCTCGLISKMAFNKIVGGSGAARGEWPWQVSLWLRRKEHKCGAVVIGERWLLSAAHCFDIYSDPKMWLAILGTTFLSGFDGRVQKIYHIHRHPFYNVYTLDYDVALLELAFPLSYTSTIRPICMPDNSHVFSEGARCFITGWGSTKEGGLMSKHLQKAAVSLIREQDCKKFYPIQISGRMMCAGFLQGTVDSCSGEKMGCPGTQQTCAGATGIVLHGPSVTDR</sequence>
<evidence type="ECO:0000313" key="2">
    <source>
        <dbReference type="Proteomes" id="UP000827872"/>
    </source>
</evidence>
<dbReference type="EMBL" id="CM037618">
    <property type="protein sequence ID" value="KAH7999318.1"/>
    <property type="molecule type" value="Genomic_DNA"/>
</dbReference>
<proteinExistence type="predicted"/>
<reference evidence="1" key="1">
    <citation type="submission" date="2021-08" db="EMBL/GenBank/DDBJ databases">
        <title>The first chromosome-level gecko genome reveals the dynamic sex chromosomes of Neotropical dwarf geckos (Sphaerodactylidae: Sphaerodactylus).</title>
        <authorList>
            <person name="Pinto B.J."/>
            <person name="Keating S.E."/>
            <person name="Gamble T."/>
        </authorList>
    </citation>
    <scope>NUCLEOTIDE SEQUENCE</scope>
    <source>
        <strain evidence="1">TG3544</strain>
    </source>
</reference>
<dbReference type="Proteomes" id="UP000827872">
    <property type="component" value="Linkage Group LG05"/>
</dbReference>
<evidence type="ECO:0000313" key="1">
    <source>
        <dbReference type="EMBL" id="KAH7999318.1"/>
    </source>
</evidence>
<name>A0ACB8F208_9SAUR</name>
<organism evidence="1 2">
    <name type="scientific">Sphaerodactylus townsendi</name>
    <dbReference type="NCBI Taxonomy" id="933632"/>
    <lineage>
        <taxon>Eukaryota</taxon>
        <taxon>Metazoa</taxon>
        <taxon>Chordata</taxon>
        <taxon>Craniata</taxon>
        <taxon>Vertebrata</taxon>
        <taxon>Euteleostomi</taxon>
        <taxon>Lepidosauria</taxon>
        <taxon>Squamata</taxon>
        <taxon>Bifurcata</taxon>
        <taxon>Gekkota</taxon>
        <taxon>Sphaerodactylidae</taxon>
        <taxon>Sphaerodactylus</taxon>
    </lineage>
</organism>
<accession>A0ACB8F208</accession>
<gene>
    <name evidence="1" type="ORF">K3G42_008587</name>
</gene>
<comment type="caution">
    <text evidence="1">The sequence shown here is derived from an EMBL/GenBank/DDBJ whole genome shotgun (WGS) entry which is preliminary data.</text>
</comment>
<keyword evidence="2" id="KW-1185">Reference proteome</keyword>
<protein>
    <submittedName>
        <fullName evidence="1">Uncharacterized protein</fullName>
    </submittedName>
</protein>